<dbReference type="Pfam" id="PF08613">
    <property type="entry name" value="Cyclin"/>
    <property type="match status" value="1"/>
</dbReference>
<evidence type="ECO:0000313" key="1">
    <source>
        <dbReference type="EMBL" id="CAB5391946.1"/>
    </source>
</evidence>
<dbReference type="Gene3D" id="1.10.472.10">
    <property type="entry name" value="Cyclin-like"/>
    <property type="match status" value="1"/>
</dbReference>
<reference evidence="1" key="5">
    <citation type="submission" date="2020-05" db="EMBL/GenBank/DDBJ databases">
        <authorList>
            <person name="Rincon C."/>
            <person name="Sanders R I."/>
            <person name="Robbins C."/>
            <person name="Chaturvedi A."/>
        </authorList>
    </citation>
    <scope>NUCLEOTIDE SEQUENCE</scope>
    <source>
        <strain evidence="1">CHB12</strain>
    </source>
</reference>
<evidence type="ECO:0000313" key="4">
    <source>
        <dbReference type="Proteomes" id="UP000232688"/>
    </source>
</evidence>
<proteinExistence type="predicted"/>
<evidence type="ECO:0000313" key="3">
    <source>
        <dbReference type="EMBL" id="PKC70299.1"/>
    </source>
</evidence>
<dbReference type="GO" id="GO:0000307">
    <property type="term" value="C:cyclin-dependent protein kinase holoenzyme complex"/>
    <property type="evidence" value="ECO:0007669"/>
    <property type="project" value="TreeGrafter"/>
</dbReference>
<accession>A0A2I1ESH2</accession>
<sequence>MKYNLISTKDLISSESPNVLYENNARIVFPSPISTDSLSSSPNLRCSNSSLKLQSNFISKDYWFSFPTSMHTSYLNFTYSSIWSSLKLPAASHNSILSQNLPASSPVWWSFPYFKYMIAKDNRRVNFGPITQILFDGSLSFPNPEQYYCSLFLHPELLERQRQEEANAEAAAAIIDNDKPDIDIHAKWADFATEIIWQMLPKLPRREKSSSNNENFKEFKEFSYKLIKSTDCLGPVIVIMLKYVQRIILSGKDFDIYPYEPEFVLLVVGLILSHKWLEDSTYSNKSWAEMSGIPLELLGNMERDFLYILDNSIYISEEEYNRWLEFLLNYQYVDNNVHIQGTNNCSWPRVNFQSAVGAVNTELNKKKLEVDFSTIIDLITDDLESLCNESSPLNCPLTPKDNSLLAPTSKDFFNTYNNIINTRW</sequence>
<dbReference type="Proteomes" id="UP000232722">
    <property type="component" value="Unassembled WGS sequence"/>
</dbReference>
<dbReference type="VEuPathDB" id="FungiDB:FUN_008466"/>
<reference evidence="2 5" key="2">
    <citation type="submission" date="2017-09" db="EMBL/GenBank/DDBJ databases">
        <title>Extensive intraspecific genome diversity in a model arbuscular mycorrhizal fungus.</title>
        <authorList>
            <person name="Chen E.C."/>
            <person name="Morin E."/>
            <person name="Beaudet D."/>
            <person name="Noel J."/>
            <person name="Ndikumana S."/>
            <person name="Charron P."/>
            <person name="St-Onge C."/>
            <person name="Giorgi J."/>
            <person name="Grigoriev I.V."/>
            <person name="Roux C."/>
            <person name="Martin F.M."/>
            <person name="Corradi N."/>
        </authorList>
    </citation>
    <scope>NUCLEOTIDE SEQUENCE [LARGE SCALE GENOMIC DNA]</scope>
    <source>
        <strain evidence="2 5">A5</strain>
    </source>
</reference>
<comment type="caution">
    <text evidence="3">The sequence shown here is derived from an EMBL/GenBank/DDBJ whole genome shotgun (WGS) entry which is preliminary data.</text>
</comment>
<reference evidence="3 4" key="3">
    <citation type="submission" date="2017-10" db="EMBL/GenBank/DDBJ databases">
        <title>Extensive intraspecific genome diversity in a model arbuscular mycorrhizal fungus.</title>
        <authorList>
            <person name="Chen E.C.H."/>
            <person name="Morin E."/>
            <person name="Baudet D."/>
            <person name="Noel J."/>
            <person name="Ndikumana S."/>
            <person name="Charron P."/>
            <person name="St-Onge C."/>
            <person name="Giorgi J."/>
            <person name="Grigoriev I.V."/>
            <person name="Roux C."/>
            <person name="Martin F.M."/>
            <person name="Corradi N."/>
        </authorList>
    </citation>
    <scope>NUCLEOTIDE SEQUENCE [LARGE SCALE GENOMIC DNA]</scope>
    <source>
        <strain evidence="3 4">A1</strain>
    </source>
</reference>
<dbReference type="InterPro" id="IPR013922">
    <property type="entry name" value="Cyclin_PHO80-like"/>
</dbReference>
<evidence type="ECO:0000313" key="2">
    <source>
        <dbReference type="EMBL" id="PKC17941.1"/>
    </source>
</evidence>
<dbReference type="GO" id="GO:0016538">
    <property type="term" value="F:cyclin-dependent protein serine/threonine kinase regulator activity"/>
    <property type="evidence" value="ECO:0007669"/>
    <property type="project" value="TreeGrafter"/>
</dbReference>
<gene>
    <name evidence="1" type="ORF">CHRIB12_LOCUS22186</name>
    <name evidence="3" type="ORF">RhiirA1_454946</name>
    <name evidence="2" type="ORF">RhiirA5_405274</name>
</gene>
<organism evidence="3 4">
    <name type="scientific">Rhizophagus irregularis</name>
    <dbReference type="NCBI Taxonomy" id="588596"/>
    <lineage>
        <taxon>Eukaryota</taxon>
        <taxon>Fungi</taxon>
        <taxon>Fungi incertae sedis</taxon>
        <taxon>Mucoromycota</taxon>
        <taxon>Glomeromycotina</taxon>
        <taxon>Glomeromycetes</taxon>
        <taxon>Glomerales</taxon>
        <taxon>Glomeraceae</taxon>
        <taxon>Rhizophagus</taxon>
    </lineage>
</organism>
<reference evidence="2 5" key="1">
    <citation type="submission" date="2016-04" db="EMBL/GenBank/DDBJ databases">
        <title>Genome analyses suggest a sexual origin of heterokaryosis in a supposedly ancient asexual fungus.</title>
        <authorList>
            <person name="Ropars J."/>
            <person name="Sedzielewska K."/>
            <person name="Noel J."/>
            <person name="Charron P."/>
            <person name="Farinelli L."/>
            <person name="Marton T."/>
            <person name="Kruger M."/>
            <person name="Pelin A."/>
            <person name="Brachmann A."/>
            <person name="Corradi N."/>
        </authorList>
    </citation>
    <scope>NUCLEOTIDE SEQUENCE [LARGE SCALE GENOMIC DNA]</scope>
    <source>
        <strain evidence="2 5">A5</strain>
    </source>
</reference>
<dbReference type="GO" id="GO:0005634">
    <property type="term" value="C:nucleus"/>
    <property type="evidence" value="ECO:0007669"/>
    <property type="project" value="TreeGrafter"/>
</dbReference>
<evidence type="ECO:0000313" key="5">
    <source>
        <dbReference type="Proteomes" id="UP000232722"/>
    </source>
</evidence>
<dbReference type="AlphaFoldDB" id="A0A2I1ESH2"/>
<dbReference type="EMBL" id="LLXH01000229">
    <property type="protein sequence ID" value="PKC70299.1"/>
    <property type="molecule type" value="Genomic_DNA"/>
</dbReference>
<dbReference type="VEuPathDB" id="FungiDB:RhiirFUN_008843"/>
<dbReference type="EMBL" id="CAGKOT010000074">
    <property type="protein sequence ID" value="CAB5391946.1"/>
    <property type="molecule type" value="Genomic_DNA"/>
</dbReference>
<name>A0A2I1ESH2_9GLOM</name>
<dbReference type="CDD" id="cd20557">
    <property type="entry name" value="CYCLIN_ScPCL1-like"/>
    <property type="match status" value="1"/>
</dbReference>
<dbReference type="GO" id="GO:0019901">
    <property type="term" value="F:protein kinase binding"/>
    <property type="evidence" value="ECO:0007669"/>
    <property type="project" value="InterPro"/>
</dbReference>
<dbReference type="Proteomes" id="UP000684084">
    <property type="component" value="Unassembled WGS sequence"/>
</dbReference>
<dbReference type="Proteomes" id="UP000232688">
    <property type="component" value="Unassembled WGS sequence"/>
</dbReference>
<protein>
    <submittedName>
        <fullName evidence="3">Uncharacterized protein</fullName>
    </submittedName>
</protein>
<dbReference type="OrthoDB" id="244495at2759"/>
<dbReference type="PANTHER" id="PTHR15615">
    <property type="match status" value="1"/>
</dbReference>
<dbReference type="EMBL" id="LLXJ01000002">
    <property type="protein sequence ID" value="PKC17941.1"/>
    <property type="molecule type" value="Genomic_DNA"/>
</dbReference>
<dbReference type="VEuPathDB" id="FungiDB:RhiirA1_454946"/>
<reference evidence="3 4" key="4">
    <citation type="submission" date="2017-10" db="EMBL/GenBank/DDBJ databases">
        <title>Genome analyses suggest a sexual origin of heterokaryosis in a supposedly ancient asexual fungus.</title>
        <authorList>
            <person name="Corradi N."/>
            <person name="Sedzielewska K."/>
            <person name="Noel J."/>
            <person name="Charron P."/>
            <person name="Farinelli L."/>
            <person name="Marton T."/>
            <person name="Kruger M."/>
            <person name="Pelin A."/>
            <person name="Brachmann A."/>
            <person name="Corradi N."/>
        </authorList>
    </citation>
    <scope>NUCLEOTIDE SEQUENCE [LARGE SCALE GENOMIC DNA]</scope>
    <source>
        <strain evidence="3 4">A1</strain>
    </source>
</reference>
<dbReference type="PANTHER" id="PTHR15615:SF108">
    <property type="entry name" value="PROTEIN CNPPD1"/>
    <property type="match status" value="1"/>
</dbReference>